<dbReference type="EMBL" id="BOMB01000006">
    <property type="protein sequence ID" value="GID10230.1"/>
    <property type="molecule type" value="Genomic_DNA"/>
</dbReference>
<feature type="transmembrane region" description="Helical" evidence="1">
    <location>
        <begin position="118"/>
        <end position="137"/>
    </location>
</feature>
<dbReference type="AlphaFoldDB" id="A0A8J3IX13"/>
<evidence type="ECO:0008006" key="4">
    <source>
        <dbReference type="Google" id="ProtNLM"/>
    </source>
</evidence>
<proteinExistence type="predicted"/>
<keyword evidence="1" id="KW-0812">Transmembrane</keyword>
<keyword evidence="3" id="KW-1185">Reference proteome</keyword>
<dbReference type="InterPro" id="IPR043993">
    <property type="entry name" value="T4SS_pilin"/>
</dbReference>
<protein>
    <recommendedName>
        <fullName evidence="4">TrbC/VIRB2 family protein</fullName>
    </recommendedName>
</protein>
<dbReference type="RefSeq" id="WP_239076419.1">
    <property type="nucleotide sequence ID" value="NZ_BAAAZM010000002.1"/>
</dbReference>
<name>A0A8J3IX13_9ACTN</name>
<reference evidence="2" key="1">
    <citation type="submission" date="2021-01" db="EMBL/GenBank/DDBJ databases">
        <title>Whole genome shotgun sequence of Actinocatenispora rupis NBRC 107355.</title>
        <authorList>
            <person name="Komaki H."/>
            <person name="Tamura T."/>
        </authorList>
    </citation>
    <scope>NUCLEOTIDE SEQUENCE</scope>
    <source>
        <strain evidence="2">NBRC 107355</strain>
    </source>
</reference>
<comment type="caution">
    <text evidence="2">The sequence shown here is derived from an EMBL/GenBank/DDBJ whole genome shotgun (WGS) entry which is preliminary data.</text>
</comment>
<evidence type="ECO:0000313" key="3">
    <source>
        <dbReference type="Proteomes" id="UP000612808"/>
    </source>
</evidence>
<dbReference type="Proteomes" id="UP000612808">
    <property type="component" value="Unassembled WGS sequence"/>
</dbReference>
<accession>A0A8J3IX13</accession>
<evidence type="ECO:0000256" key="1">
    <source>
        <dbReference type="SAM" id="Phobius"/>
    </source>
</evidence>
<keyword evidence="1" id="KW-1133">Transmembrane helix</keyword>
<feature type="transmembrane region" description="Helical" evidence="1">
    <location>
        <begin position="76"/>
        <end position="98"/>
    </location>
</feature>
<keyword evidence="1" id="KW-0472">Membrane</keyword>
<evidence type="ECO:0000313" key="2">
    <source>
        <dbReference type="EMBL" id="GID10230.1"/>
    </source>
</evidence>
<organism evidence="2 3">
    <name type="scientific">Actinocatenispora rupis</name>
    <dbReference type="NCBI Taxonomy" id="519421"/>
    <lineage>
        <taxon>Bacteria</taxon>
        <taxon>Bacillati</taxon>
        <taxon>Actinomycetota</taxon>
        <taxon>Actinomycetes</taxon>
        <taxon>Micromonosporales</taxon>
        <taxon>Micromonosporaceae</taxon>
        <taxon>Actinocatenispora</taxon>
    </lineage>
</organism>
<dbReference type="Pfam" id="PF18895">
    <property type="entry name" value="T4SS_pilin"/>
    <property type="match status" value="1"/>
</dbReference>
<gene>
    <name evidence="2" type="ORF">Aru02nite_11190</name>
</gene>
<sequence>MISTHLGTLLPLLEPSLQVTAASARAAVTLAATGVVAHPAAAPQLAASSGHVHADPLAVPVLAANSLSAIISRARLWIMAILGSIATLFLVLGGVRYLTAGGDPGEVERAKSALKSALIGYALALIAPLLLTVLESITGEHP</sequence>